<dbReference type="GO" id="GO:0003677">
    <property type="term" value="F:DNA binding"/>
    <property type="evidence" value="ECO:0007669"/>
    <property type="project" value="InterPro"/>
</dbReference>
<dbReference type="GO" id="GO:0009307">
    <property type="term" value="P:DNA restriction-modification system"/>
    <property type="evidence" value="ECO:0007669"/>
    <property type="project" value="InterPro"/>
</dbReference>
<dbReference type="InterPro" id="IPR011335">
    <property type="entry name" value="Restrct_endonuc-II-like"/>
</dbReference>
<keyword evidence="2" id="KW-0540">Nuclease</keyword>
<evidence type="ECO:0000313" key="3">
    <source>
        <dbReference type="Proteomes" id="UP000308149"/>
    </source>
</evidence>
<keyword evidence="2" id="KW-0255">Endonuclease</keyword>
<dbReference type="SUPFAM" id="SSF52980">
    <property type="entry name" value="Restriction endonuclease-like"/>
    <property type="match status" value="1"/>
</dbReference>
<dbReference type="KEGG" id="thes:FHQ07_00410"/>
<keyword evidence="3" id="KW-1185">Reference proteome</keyword>
<dbReference type="GO" id="GO:0004519">
    <property type="term" value="F:endonuclease activity"/>
    <property type="evidence" value="ECO:0007669"/>
    <property type="project" value="UniProtKB-KW"/>
</dbReference>
<dbReference type="Proteomes" id="UP000308149">
    <property type="component" value="Chromosome"/>
</dbReference>
<evidence type="ECO:0000313" key="2">
    <source>
        <dbReference type="EMBL" id="QDA55889.1"/>
    </source>
</evidence>
<gene>
    <name evidence="2" type="ORF">FHQ07_00410</name>
</gene>
<reference evidence="2 3" key="1">
    <citation type="submission" date="2019-06" db="EMBL/GenBank/DDBJ databases">
        <title>Thermomonas aquatica sp. nov., isolated from an industrial wastewater treatment plant.</title>
        <authorList>
            <person name="Jeon J.H."/>
            <person name="Park D.-S."/>
        </authorList>
    </citation>
    <scope>NUCLEOTIDE SEQUENCE [LARGE SCALE GENOMIC DNA]</scope>
    <source>
        <strain evidence="2 3">SY21</strain>
    </source>
</reference>
<organism evidence="2 3">
    <name type="scientific">Thermomonas aquatica</name>
    <dbReference type="NCBI Taxonomy" id="2202149"/>
    <lineage>
        <taxon>Bacteria</taxon>
        <taxon>Pseudomonadati</taxon>
        <taxon>Pseudomonadota</taxon>
        <taxon>Gammaproteobacteria</taxon>
        <taxon>Lysobacterales</taxon>
        <taxon>Lysobacteraceae</taxon>
        <taxon>Thermomonas</taxon>
    </lineage>
</organism>
<protein>
    <submittedName>
        <fullName evidence="2">Restriction endonuclease</fullName>
    </submittedName>
</protein>
<dbReference type="InterPro" id="IPR007560">
    <property type="entry name" value="Restrct_endonuc_IV_Mrr"/>
</dbReference>
<name>A0A5B7ZMP1_9GAMM</name>
<dbReference type="OrthoDB" id="5965220at2"/>
<sequence>MTPLLLALFVFAIAGGAATYWLRQHGNHADASVGVRERGEAQLAELRWRDFTRLVLQAMKGRGYEPVIEDGMSPDGIPSDGGDILLERNGEYVLLSCKYGSAAVVGVQAILGLGKSATLRGAGSVILATPGRFESEAMRVARQQGNIELLDGKDLWPELRPYVAREPIDAPAPIATPTPPPKRAVAIAWGGAAALAAVAGMIAQGMQGDAPASEAQAIVASAPAPATPADAPVPKPAPTVAANDAVPTDPAALERRRRETANAISTLFGVDRALWSTQSTLLVYLSAEEADPSGELCPLLERYPELAASRVQLQPPQGSQRPVRFKQCRSY</sequence>
<feature type="domain" description="Restriction endonuclease type IV Mrr" evidence="1">
    <location>
        <begin position="44"/>
        <end position="155"/>
    </location>
</feature>
<dbReference type="RefSeq" id="WP_139714778.1">
    <property type="nucleotide sequence ID" value="NZ_CP040871.1"/>
</dbReference>
<dbReference type="Pfam" id="PF04471">
    <property type="entry name" value="Mrr_cat"/>
    <property type="match status" value="1"/>
</dbReference>
<accession>A0A5B7ZMP1</accession>
<dbReference type="AlphaFoldDB" id="A0A5B7ZMP1"/>
<keyword evidence="2" id="KW-0378">Hydrolase</keyword>
<proteinExistence type="predicted"/>
<dbReference type="EMBL" id="CP040871">
    <property type="protein sequence ID" value="QDA55889.1"/>
    <property type="molecule type" value="Genomic_DNA"/>
</dbReference>
<evidence type="ECO:0000259" key="1">
    <source>
        <dbReference type="Pfam" id="PF04471"/>
    </source>
</evidence>